<keyword evidence="4" id="KW-0547">Nucleotide-binding</keyword>
<dbReference type="PANTHER" id="PTHR42781">
    <property type="entry name" value="SPERMIDINE/PUTRESCINE IMPORT ATP-BINDING PROTEIN POTA"/>
    <property type="match status" value="1"/>
</dbReference>
<reference evidence="9 10" key="1">
    <citation type="submission" date="2023-10" db="EMBL/GenBank/DDBJ databases">
        <title>Characteristics and mechanism of a salt-tolerant marine origin heterotrophic nitrifying- aerobic denitrifying bacteria Marinobacter xestospongiae HN1.</title>
        <authorList>
            <person name="Qi R."/>
        </authorList>
    </citation>
    <scope>NUCLEOTIDE SEQUENCE [LARGE SCALE GENOMIC DNA]</scope>
    <source>
        <strain evidence="9 10">HN1</strain>
    </source>
</reference>
<evidence type="ECO:0000313" key="10">
    <source>
        <dbReference type="Proteomes" id="UP001269819"/>
    </source>
</evidence>
<dbReference type="InterPro" id="IPR003439">
    <property type="entry name" value="ABC_transporter-like_ATP-bd"/>
</dbReference>
<dbReference type="Gene3D" id="2.40.50.140">
    <property type="entry name" value="Nucleic acid-binding proteins"/>
    <property type="match status" value="1"/>
</dbReference>
<keyword evidence="1" id="KW-0813">Transport</keyword>
<dbReference type="GO" id="GO:0005524">
    <property type="term" value="F:ATP binding"/>
    <property type="evidence" value="ECO:0007669"/>
    <property type="project" value="UniProtKB-KW"/>
</dbReference>
<dbReference type="Gene3D" id="3.40.50.300">
    <property type="entry name" value="P-loop containing nucleotide triphosphate hydrolases"/>
    <property type="match status" value="1"/>
</dbReference>
<dbReference type="InterPro" id="IPR017666">
    <property type="entry name" value="AminoethylPonate_ABC_PhnT2"/>
</dbReference>
<evidence type="ECO:0000256" key="3">
    <source>
        <dbReference type="ARBA" id="ARBA00022519"/>
    </source>
</evidence>
<dbReference type="Pfam" id="PF08402">
    <property type="entry name" value="TOBE_2"/>
    <property type="match status" value="1"/>
</dbReference>
<evidence type="ECO:0000256" key="1">
    <source>
        <dbReference type="ARBA" id="ARBA00022448"/>
    </source>
</evidence>
<organism evidence="9 10">
    <name type="scientific">Marinobacter xestospongiae</name>
    <dbReference type="NCBI Taxonomy" id="994319"/>
    <lineage>
        <taxon>Bacteria</taxon>
        <taxon>Pseudomonadati</taxon>
        <taxon>Pseudomonadota</taxon>
        <taxon>Gammaproteobacteria</taxon>
        <taxon>Pseudomonadales</taxon>
        <taxon>Marinobacteraceae</taxon>
        <taxon>Marinobacter</taxon>
    </lineage>
</organism>
<dbReference type="Proteomes" id="UP001269819">
    <property type="component" value="Unassembled WGS sequence"/>
</dbReference>
<dbReference type="NCBIfam" id="TIGR03265">
    <property type="entry name" value="PhnT2"/>
    <property type="match status" value="1"/>
</dbReference>
<dbReference type="PROSITE" id="PS50893">
    <property type="entry name" value="ABC_TRANSPORTER_2"/>
    <property type="match status" value="1"/>
</dbReference>
<evidence type="ECO:0000256" key="5">
    <source>
        <dbReference type="ARBA" id="ARBA00022840"/>
    </source>
</evidence>
<dbReference type="InterPro" id="IPR027417">
    <property type="entry name" value="P-loop_NTPase"/>
</dbReference>
<accession>A0ABU3W2R2</accession>
<dbReference type="InterPro" id="IPR013611">
    <property type="entry name" value="Transp-assoc_OB_typ2"/>
</dbReference>
<dbReference type="PANTHER" id="PTHR42781:SF5">
    <property type="entry name" value="PUTRESCINE TRANSPORT ATP-BINDING PROTEIN POTG"/>
    <property type="match status" value="1"/>
</dbReference>
<keyword evidence="7" id="KW-0472">Membrane</keyword>
<keyword evidence="3" id="KW-0997">Cell inner membrane</keyword>
<dbReference type="InterPro" id="IPR012340">
    <property type="entry name" value="NA-bd_OB-fold"/>
</dbReference>
<dbReference type="Pfam" id="PF00005">
    <property type="entry name" value="ABC_tran"/>
    <property type="match status" value="1"/>
</dbReference>
<sequence length="356" mass="38861">MNQTTQGSRLEIQGVNKFFGDFCALENIDLTIEPGELVCFLGPSGCGKTTLLRIIAGLEQQSAGQLSQGDVDISLKPPRDRDFGIVFQSYALFPNMTVSDNIAYGLRSIGMAKARIRSRVDELLTVIGLEDHARKYPAQLSGGQQQRVALARALAPSPGLLLLDEPLSALDAQVRHHLRSEIRNLQKQLGVTTIMVTHDQEEALAMADRVVVMNNGVIEQVGTPLEIYQQPASAFVASFIGAMNFIDSAAVNGQRVRVGSRELELVRPMPESQDCVRLAIRPEDVHLLPAGDGDWEGQVESMDYLGAFIRTHIRLADLERLLVVDVDPRSARQLNLANGASVCLQLPSDALHCFAA</sequence>
<evidence type="ECO:0000259" key="8">
    <source>
        <dbReference type="PROSITE" id="PS50893"/>
    </source>
</evidence>
<dbReference type="SUPFAM" id="SSF52540">
    <property type="entry name" value="P-loop containing nucleoside triphosphate hydrolases"/>
    <property type="match status" value="1"/>
</dbReference>
<dbReference type="SUPFAM" id="SSF50331">
    <property type="entry name" value="MOP-like"/>
    <property type="match status" value="1"/>
</dbReference>
<evidence type="ECO:0000313" key="9">
    <source>
        <dbReference type="EMBL" id="MDV2080830.1"/>
    </source>
</evidence>
<name>A0ABU3W2R2_9GAMM</name>
<evidence type="ECO:0000256" key="7">
    <source>
        <dbReference type="ARBA" id="ARBA00023136"/>
    </source>
</evidence>
<dbReference type="RefSeq" id="WP_248163210.1">
    <property type="nucleotide sequence ID" value="NZ_BAABBC010000010.1"/>
</dbReference>
<dbReference type="InterPro" id="IPR017871">
    <property type="entry name" value="ABC_transporter-like_CS"/>
</dbReference>
<keyword evidence="5 9" id="KW-0067">ATP-binding</keyword>
<evidence type="ECO:0000256" key="2">
    <source>
        <dbReference type="ARBA" id="ARBA00022475"/>
    </source>
</evidence>
<protein>
    <submittedName>
        <fullName evidence="9">2-aminoethylphosphonate ABC transporter ATP-binding protein</fullName>
    </submittedName>
</protein>
<comment type="caution">
    <text evidence="9">The sequence shown here is derived from an EMBL/GenBank/DDBJ whole genome shotgun (WGS) entry which is preliminary data.</text>
</comment>
<evidence type="ECO:0000256" key="6">
    <source>
        <dbReference type="ARBA" id="ARBA00022967"/>
    </source>
</evidence>
<keyword evidence="6" id="KW-1278">Translocase</keyword>
<gene>
    <name evidence="9" type="ORF">RYS15_19255</name>
</gene>
<dbReference type="InterPro" id="IPR050093">
    <property type="entry name" value="ABC_SmlMolc_Importer"/>
</dbReference>
<dbReference type="InterPro" id="IPR008995">
    <property type="entry name" value="Mo/tungstate-bd_C_term_dom"/>
</dbReference>
<dbReference type="Gene3D" id="2.40.50.100">
    <property type="match status" value="1"/>
</dbReference>
<dbReference type="EMBL" id="JAWIIJ010000020">
    <property type="protein sequence ID" value="MDV2080830.1"/>
    <property type="molecule type" value="Genomic_DNA"/>
</dbReference>
<proteinExistence type="predicted"/>
<dbReference type="InterPro" id="IPR003593">
    <property type="entry name" value="AAA+_ATPase"/>
</dbReference>
<keyword evidence="10" id="KW-1185">Reference proteome</keyword>
<dbReference type="PROSITE" id="PS00211">
    <property type="entry name" value="ABC_TRANSPORTER_1"/>
    <property type="match status" value="1"/>
</dbReference>
<dbReference type="SMART" id="SM00382">
    <property type="entry name" value="AAA"/>
    <property type="match status" value="1"/>
</dbReference>
<feature type="domain" description="ABC transporter" evidence="8">
    <location>
        <begin position="10"/>
        <end position="240"/>
    </location>
</feature>
<evidence type="ECO:0000256" key="4">
    <source>
        <dbReference type="ARBA" id="ARBA00022741"/>
    </source>
</evidence>
<keyword evidence="2" id="KW-1003">Cell membrane</keyword>